<comment type="caution">
    <text evidence="2">The sequence shown here is derived from an EMBL/GenBank/DDBJ whole genome shotgun (WGS) entry which is preliminary data.</text>
</comment>
<dbReference type="InterPro" id="IPR015422">
    <property type="entry name" value="PyrdxlP-dep_Trfase_small"/>
</dbReference>
<dbReference type="GO" id="GO:0008483">
    <property type="term" value="F:transaminase activity"/>
    <property type="evidence" value="ECO:0007669"/>
    <property type="project" value="UniProtKB-KW"/>
</dbReference>
<evidence type="ECO:0000313" key="2">
    <source>
        <dbReference type="EMBL" id="MFC4131162.1"/>
    </source>
</evidence>
<keyword evidence="2" id="KW-0032">Aminotransferase</keyword>
<dbReference type="InterPro" id="IPR015421">
    <property type="entry name" value="PyrdxlP-dep_Trfase_major"/>
</dbReference>
<reference evidence="3" key="1">
    <citation type="journal article" date="2019" name="Int. J. Syst. Evol. Microbiol.">
        <title>The Global Catalogue of Microorganisms (GCM) 10K type strain sequencing project: providing services to taxonomists for standard genome sequencing and annotation.</title>
        <authorList>
            <consortium name="The Broad Institute Genomics Platform"/>
            <consortium name="The Broad Institute Genome Sequencing Center for Infectious Disease"/>
            <person name="Wu L."/>
            <person name="Ma J."/>
        </authorList>
    </citation>
    <scope>NUCLEOTIDE SEQUENCE [LARGE SCALE GENOMIC DNA]</scope>
    <source>
        <strain evidence="3">CGMCC 4.7289</strain>
    </source>
</reference>
<accession>A0ABV8LJM2</accession>
<keyword evidence="3" id="KW-1185">Reference proteome</keyword>
<dbReference type="SUPFAM" id="SSF53383">
    <property type="entry name" value="PLP-dependent transferases"/>
    <property type="match status" value="1"/>
</dbReference>
<proteinExistence type="predicted"/>
<dbReference type="InterPro" id="IPR000192">
    <property type="entry name" value="Aminotrans_V_dom"/>
</dbReference>
<dbReference type="Pfam" id="PF00266">
    <property type="entry name" value="Aminotran_5"/>
    <property type="match status" value="1"/>
</dbReference>
<dbReference type="Gene3D" id="3.90.1150.10">
    <property type="entry name" value="Aspartate Aminotransferase, domain 1"/>
    <property type="match status" value="1"/>
</dbReference>
<dbReference type="Gene3D" id="3.40.640.10">
    <property type="entry name" value="Type I PLP-dependent aspartate aminotransferase-like (Major domain)"/>
    <property type="match status" value="1"/>
</dbReference>
<sequence length="389" mass="42158">MNEPDLTLDQMRELHPNLQYRVHLATCSIAPPSTPMTAAMHAVLAALLRPAWTEFENTADYVREHAATLLGAATEQIALVPNVSIGAYQVASTQRWRGARRRVLVCASDFPGIAHVWLAQQVRGCEVVFVDTPPGTNPVDAYRAVLDERTAIVCAPLVTYRDGLRLPIADLARHAHAVGAKLLVDASQAVGVMPVDVASLDCDYLVTATSKYLLGLPGLALLYVRRPAAGPKPTLTGWQARQQPFDFDPLTLDWPPSARRLETGTPAVAAIYGAVAGLQMIGRLDLSAVHQHVTGLVNHAAQRLRSRGERLTLPNPEHRGAHLVLHDASPQTLAHWLERHNILTAPRAGILRIAFHAFNNHDDVNTLCDAIEAHRSTRTAAAAGVGRVA</sequence>
<feature type="domain" description="Aminotransferase class V" evidence="1">
    <location>
        <begin position="54"/>
        <end position="343"/>
    </location>
</feature>
<dbReference type="PANTHER" id="PTHR43586:SF15">
    <property type="entry name" value="BLR3095 PROTEIN"/>
    <property type="match status" value="1"/>
</dbReference>
<protein>
    <submittedName>
        <fullName evidence="2">Aminotransferase class V-fold PLP-dependent enzyme</fullName>
    </submittedName>
</protein>
<dbReference type="InterPro" id="IPR015424">
    <property type="entry name" value="PyrdxlP-dep_Trfase"/>
</dbReference>
<dbReference type="PANTHER" id="PTHR43586">
    <property type="entry name" value="CYSTEINE DESULFURASE"/>
    <property type="match status" value="1"/>
</dbReference>
<name>A0ABV8LJM2_9ACTN</name>
<keyword evidence="2" id="KW-0808">Transferase</keyword>
<evidence type="ECO:0000313" key="3">
    <source>
        <dbReference type="Proteomes" id="UP001595816"/>
    </source>
</evidence>
<gene>
    <name evidence="2" type="ORF">ACFOZ4_11160</name>
</gene>
<dbReference type="EMBL" id="JBHSAY010000006">
    <property type="protein sequence ID" value="MFC4131162.1"/>
    <property type="molecule type" value="Genomic_DNA"/>
</dbReference>
<dbReference type="RefSeq" id="WP_253754431.1">
    <property type="nucleotide sequence ID" value="NZ_JAMZDZ010000001.1"/>
</dbReference>
<organism evidence="2 3">
    <name type="scientific">Hamadaea flava</name>
    <dbReference type="NCBI Taxonomy" id="1742688"/>
    <lineage>
        <taxon>Bacteria</taxon>
        <taxon>Bacillati</taxon>
        <taxon>Actinomycetota</taxon>
        <taxon>Actinomycetes</taxon>
        <taxon>Micromonosporales</taxon>
        <taxon>Micromonosporaceae</taxon>
        <taxon>Hamadaea</taxon>
    </lineage>
</organism>
<evidence type="ECO:0000259" key="1">
    <source>
        <dbReference type="Pfam" id="PF00266"/>
    </source>
</evidence>
<dbReference type="Proteomes" id="UP001595816">
    <property type="component" value="Unassembled WGS sequence"/>
</dbReference>